<proteinExistence type="predicted"/>
<reference evidence="1 2" key="1">
    <citation type="submission" date="2020-08" db="EMBL/GenBank/DDBJ databases">
        <title>Emergence of ISAba1-mediated novel tet(X) in Acinetobacter variabilis from a chicken farm.</title>
        <authorList>
            <person name="Peng K."/>
            <person name="Li R."/>
        </authorList>
    </citation>
    <scope>NUCLEOTIDE SEQUENCE [LARGE SCALE GENOMIC DNA]</scope>
    <source>
        <strain evidence="1 2">XM9F202-2</strain>
    </source>
</reference>
<evidence type="ECO:0000313" key="2">
    <source>
        <dbReference type="Proteomes" id="UP000596079"/>
    </source>
</evidence>
<dbReference type="Proteomes" id="UP000596079">
    <property type="component" value="Chromosome"/>
</dbReference>
<gene>
    <name evidence="1" type="ORF">IAQ69_06335</name>
</gene>
<dbReference type="EMBL" id="CP060811">
    <property type="protein sequence ID" value="QQN89267.1"/>
    <property type="molecule type" value="Genomic_DNA"/>
</dbReference>
<protein>
    <submittedName>
        <fullName evidence="1">Uncharacterized protein</fullName>
    </submittedName>
</protein>
<accession>A0A7T7WKC5</accession>
<name>A0A7T7WKC5_9GAMM</name>
<dbReference type="AlphaFoldDB" id="A0A7T7WKC5"/>
<evidence type="ECO:0000313" key="1">
    <source>
        <dbReference type="EMBL" id="QQN89267.1"/>
    </source>
</evidence>
<dbReference type="RefSeq" id="WP_200230551.1">
    <property type="nucleotide sequence ID" value="NZ_CP060811.1"/>
</dbReference>
<sequence>MDLLEKTLENIKDLAQEKNLYAYISGKKSKIFLENSSHRYCIDDGRLLKLSRMNDKKCVLLEIELNNGLKLYKHRTEVLTRKYKGRSVSLEWIKGFINANKDTSILLDTKNPNQLEEKDLRDIYKQIFNTVDTIFCKQCGGDGGLNGRCPRCSGNGLEPIV</sequence>
<organism evidence="1 2">
    <name type="scientific">Acinetobacter variabilis</name>
    <dbReference type="NCBI Taxonomy" id="70346"/>
    <lineage>
        <taxon>Bacteria</taxon>
        <taxon>Pseudomonadati</taxon>
        <taxon>Pseudomonadota</taxon>
        <taxon>Gammaproteobacteria</taxon>
        <taxon>Moraxellales</taxon>
        <taxon>Moraxellaceae</taxon>
        <taxon>Acinetobacter</taxon>
    </lineage>
</organism>